<gene>
    <name evidence="1" type="ORF">DSM106044_03966</name>
</gene>
<name>A0A4U8Q478_9FIRM</name>
<proteinExistence type="predicted"/>
<dbReference type="EMBL" id="QGQD01000074">
    <property type="protein sequence ID" value="TLC99188.1"/>
    <property type="molecule type" value="Genomic_DNA"/>
</dbReference>
<organism evidence="1 2">
    <name type="scientific">Robinsoniella peoriensis</name>
    <dbReference type="NCBI Taxonomy" id="180332"/>
    <lineage>
        <taxon>Bacteria</taxon>
        <taxon>Bacillati</taxon>
        <taxon>Bacillota</taxon>
        <taxon>Clostridia</taxon>
        <taxon>Lachnospirales</taxon>
        <taxon>Lachnospiraceae</taxon>
        <taxon>Robinsoniella</taxon>
    </lineage>
</organism>
<comment type="caution">
    <text evidence="1">The sequence shown here is derived from an EMBL/GenBank/DDBJ whole genome shotgun (WGS) entry which is preliminary data.</text>
</comment>
<evidence type="ECO:0000313" key="2">
    <source>
        <dbReference type="Proteomes" id="UP000306509"/>
    </source>
</evidence>
<dbReference type="RefSeq" id="WP_138003489.1">
    <property type="nucleotide sequence ID" value="NZ_QGQD01000074.1"/>
</dbReference>
<protein>
    <recommendedName>
        <fullName evidence="3">IrrE N-terminal-like domain-containing protein</fullName>
    </recommendedName>
</protein>
<keyword evidence="2" id="KW-1185">Reference proteome</keyword>
<evidence type="ECO:0000313" key="1">
    <source>
        <dbReference type="EMBL" id="TLC99188.1"/>
    </source>
</evidence>
<reference evidence="1 2" key="1">
    <citation type="journal article" date="2019" name="Anaerobe">
        <title>Detection of Robinsoniella peoriensis in multiple bone samples of a trauma patient.</title>
        <authorList>
            <person name="Schrottner P."/>
            <person name="Hartwich K."/>
            <person name="Bunk B."/>
            <person name="Schober I."/>
            <person name="Helbig S."/>
            <person name="Rudolph W.W."/>
            <person name="Gunzer F."/>
        </authorList>
    </citation>
    <scope>NUCLEOTIDE SEQUENCE [LARGE SCALE GENOMIC DNA]</scope>
    <source>
        <strain evidence="1 2">DSM 106044</strain>
    </source>
</reference>
<sequence>MTYEKLLIEADIEELIVKEKPLIDCNGLIKGKRIAIRKNIPTIQKSCVLAEELGHYYTTFGNILDQTKTVNHKQELHARLWAYNKQIGLVGIIKAFKYGCRNRFEMSKYLEVTEQFLSDALNAYKSKYGIRVIIDNYAIYFEPHLAVFESI</sequence>
<evidence type="ECO:0008006" key="3">
    <source>
        <dbReference type="Google" id="ProtNLM"/>
    </source>
</evidence>
<accession>A0A4U8Q478</accession>
<dbReference type="AlphaFoldDB" id="A0A4U8Q478"/>
<dbReference type="Proteomes" id="UP000306509">
    <property type="component" value="Unassembled WGS sequence"/>
</dbReference>